<keyword evidence="1" id="KW-0732">Signal</keyword>
<evidence type="ECO:0000256" key="1">
    <source>
        <dbReference type="SAM" id="SignalP"/>
    </source>
</evidence>
<protein>
    <recommendedName>
        <fullName evidence="4">DUF3558 domain-containing protein</fullName>
    </recommendedName>
</protein>
<organism evidence="2 3">
    <name type="scientific">Nonomuraea pusilla</name>
    <dbReference type="NCBI Taxonomy" id="46177"/>
    <lineage>
        <taxon>Bacteria</taxon>
        <taxon>Bacillati</taxon>
        <taxon>Actinomycetota</taxon>
        <taxon>Actinomycetes</taxon>
        <taxon>Streptosporangiales</taxon>
        <taxon>Streptosporangiaceae</taxon>
        <taxon>Nonomuraea</taxon>
    </lineage>
</organism>
<sequence length="194" mass="20998">MGRRPGAWLCLMAALMLVVACTPDKARNPSPTPSAARHPVADRPPYLCHFIPQAAVAELTGYTGEYTEGPRKGAAAGPFCVVTNEVQTILATGYDRSGDRQLLENYLKAMEEEGRVKLAPELGAGEIGDGEIAGFPVRSAAAWFRCGRERPLVLISVKKNPGRDQDYDLVQLVRIAERRFAEMFSCELGGPPPG</sequence>
<dbReference type="PROSITE" id="PS51257">
    <property type="entry name" value="PROKAR_LIPOPROTEIN"/>
    <property type="match status" value="1"/>
</dbReference>
<evidence type="ECO:0000313" key="2">
    <source>
        <dbReference type="EMBL" id="SEL99720.1"/>
    </source>
</evidence>
<gene>
    <name evidence="2" type="ORF">SAMN05660976_03932</name>
</gene>
<dbReference type="EMBL" id="FOBF01000008">
    <property type="protein sequence ID" value="SEL99720.1"/>
    <property type="molecule type" value="Genomic_DNA"/>
</dbReference>
<dbReference type="Proteomes" id="UP000198953">
    <property type="component" value="Unassembled WGS sequence"/>
</dbReference>
<name>A0A1H7URW1_9ACTN</name>
<evidence type="ECO:0008006" key="4">
    <source>
        <dbReference type="Google" id="ProtNLM"/>
    </source>
</evidence>
<accession>A0A1H7URW1</accession>
<dbReference type="AlphaFoldDB" id="A0A1H7URW1"/>
<feature type="signal peptide" evidence="1">
    <location>
        <begin position="1"/>
        <end position="26"/>
    </location>
</feature>
<reference evidence="2 3" key="1">
    <citation type="submission" date="2016-10" db="EMBL/GenBank/DDBJ databases">
        <authorList>
            <person name="de Groot N.N."/>
        </authorList>
    </citation>
    <scope>NUCLEOTIDE SEQUENCE [LARGE SCALE GENOMIC DNA]</scope>
    <source>
        <strain evidence="2 3">DSM 43357</strain>
    </source>
</reference>
<evidence type="ECO:0000313" key="3">
    <source>
        <dbReference type="Proteomes" id="UP000198953"/>
    </source>
</evidence>
<dbReference type="STRING" id="46177.SAMN05660976_03932"/>
<keyword evidence="3" id="KW-1185">Reference proteome</keyword>
<feature type="chain" id="PRO_5011570911" description="DUF3558 domain-containing protein" evidence="1">
    <location>
        <begin position="27"/>
        <end position="194"/>
    </location>
</feature>
<proteinExistence type="predicted"/>